<dbReference type="HOGENOM" id="CLU_081514_0_0_9"/>
<keyword evidence="1" id="KW-0175">Coiled coil</keyword>
<keyword evidence="3" id="KW-0812">Transmembrane</keyword>
<evidence type="ECO:0000313" key="4">
    <source>
        <dbReference type="EMBL" id="CDM67640.1"/>
    </source>
</evidence>
<dbReference type="SUPFAM" id="SSF48452">
    <property type="entry name" value="TPR-like"/>
    <property type="match status" value="1"/>
</dbReference>
<name>W6SDC0_9CLOT</name>
<sequence>MRNGTKKLKKTTKIIIGIISILIIIMILGVLLLFNSIKVNDKVLNYLHQFEEYVESGEYDKAEEVLKKAEDLKSTEEGKEKLELMKKIEKSETLLEEATNLMKKEKYEEAKDKLNKIHANEGKIYVDAQEKIKECDDALVDINFEKAKQAFDKGDYDSALKSITDVLNVRKDDEEAKNLQEEIIQKRDEKLAKEEAERKQKEEEEKKEREAFTEDEAVEFLREKLENKENLSLEVQNAESNNGKEGYMIQVSEMMDDHLATIGWYFIDKYNKEAFEWDMLNNKLIEIN</sequence>
<feature type="coiled-coil region" evidence="1">
    <location>
        <begin position="59"/>
        <end position="108"/>
    </location>
</feature>
<dbReference type="KEGG" id="clt:CM240_0475"/>
<accession>W6SDC0</accession>
<keyword evidence="5" id="KW-1185">Reference proteome</keyword>
<feature type="region of interest" description="Disordered" evidence="2">
    <location>
        <begin position="194"/>
        <end position="213"/>
    </location>
</feature>
<dbReference type="Proteomes" id="UP000019426">
    <property type="component" value="Chromosome M2/40_rep1"/>
</dbReference>
<keyword evidence="3" id="KW-0472">Membrane</keyword>
<dbReference type="Gene3D" id="1.25.40.10">
    <property type="entry name" value="Tetratricopeptide repeat domain"/>
    <property type="match status" value="1"/>
</dbReference>
<organism evidence="4 5">
    <name type="scientific">Clostridium bornimense</name>
    <dbReference type="NCBI Taxonomy" id="1216932"/>
    <lineage>
        <taxon>Bacteria</taxon>
        <taxon>Bacillati</taxon>
        <taxon>Bacillota</taxon>
        <taxon>Clostridia</taxon>
        <taxon>Eubacteriales</taxon>
        <taxon>Clostridiaceae</taxon>
        <taxon>Clostridium</taxon>
    </lineage>
</organism>
<protein>
    <submittedName>
        <fullName evidence="4">Uncharacterized protein</fullName>
    </submittedName>
</protein>
<evidence type="ECO:0000256" key="3">
    <source>
        <dbReference type="SAM" id="Phobius"/>
    </source>
</evidence>
<dbReference type="OrthoDB" id="1935713at2"/>
<keyword evidence="3" id="KW-1133">Transmembrane helix</keyword>
<proteinExistence type="predicted"/>
<dbReference type="AlphaFoldDB" id="W6SDC0"/>
<evidence type="ECO:0000313" key="5">
    <source>
        <dbReference type="Proteomes" id="UP000019426"/>
    </source>
</evidence>
<dbReference type="eggNOG" id="ENOG5033M8N">
    <property type="taxonomic scope" value="Bacteria"/>
</dbReference>
<evidence type="ECO:0000256" key="1">
    <source>
        <dbReference type="SAM" id="Coils"/>
    </source>
</evidence>
<dbReference type="RefSeq" id="WP_044036113.1">
    <property type="nucleotide sequence ID" value="NZ_HG917868.1"/>
</dbReference>
<feature type="transmembrane region" description="Helical" evidence="3">
    <location>
        <begin position="12"/>
        <end position="34"/>
    </location>
</feature>
<dbReference type="STRING" id="1216932.CM240_0475"/>
<gene>
    <name evidence="4" type="ORF">CM240_0475</name>
</gene>
<dbReference type="PATRIC" id="fig|1216932.3.peg.458"/>
<dbReference type="InterPro" id="IPR011990">
    <property type="entry name" value="TPR-like_helical_dom_sf"/>
</dbReference>
<reference evidence="4 5" key="1">
    <citation type="submission" date="2013-11" db="EMBL/GenBank/DDBJ databases">
        <title>Complete genome sequence of Clostridum sp. M2/40.</title>
        <authorList>
            <person name="Wibberg D."/>
            <person name="Puehler A."/>
            <person name="Schlueter A."/>
        </authorList>
    </citation>
    <scope>NUCLEOTIDE SEQUENCE [LARGE SCALE GENOMIC DNA]</scope>
    <source>
        <strain evidence="5">M2/40</strain>
    </source>
</reference>
<feature type="compositionally biased region" description="Basic and acidic residues" evidence="2">
    <location>
        <begin position="194"/>
        <end position="212"/>
    </location>
</feature>
<dbReference type="EMBL" id="HG917868">
    <property type="protein sequence ID" value="CDM67640.1"/>
    <property type="molecule type" value="Genomic_DNA"/>
</dbReference>
<evidence type="ECO:0000256" key="2">
    <source>
        <dbReference type="SAM" id="MobiDB-lite"/>
    </source>
</evidence>